<reference evidence="2" key="1">
    <citation type="submission" date="2018-07" db="EMBL/GenBank/DDBJ databases">
        <authorList>
            <person name="Quirk P.G."/>
            <person name="Krulwich T.A."/>
        </authorList>
    </citation>
    <scope>NUCLEOTIDE SEQUENCE</scope>
</reference>
<evidence type="ECO:0000313" key="2">
    <source>
        <dbReference type="EMBL" id="SUS07429.1"/>
    </source>
</evidence>
<dbReference type="PANTHER" id="PTHR13887">
    <property type="entry name" value="GLUTATHIONE S-TRANSFERASE KAPPA"/>
    <property type="match status" value="1"/>
</dbReference>
<accession>A0A380TIA3</accession>
<feature type="domain" description="DSBA-like thioredoxin" evidence="1">
    <location>
        <begin position="10"/>
        <end position="208"/>
    </location>
</feature>
<evidence type="ECO:0000259" key="1">
    <source>
        <dbReference type="Pfam" id="PF01323"/>
    </source>
</evidence>
<dbReference type="EMBL" id="UIDG01000374">
    <property type="protein sequence ID" value="SUS07429.1"/>
    <property type="molecule type" value="Genomic_DNA"/>
</dbReference>
<keyword evidence="2" id="KW-0413">Isomerase</keyword>
<proteinExistence type="predicted"/>
<dbReference type="CDD" id="cd03024">
    <property type="entry name" value="DsbA_FrnE"/>
    <property type="match status" value="1"/>
</dbReference>
<dbReference type="Pfam" id="PF01323">
    <property type="entry name" value="DSBA"/>
    <property type="match status" value="1"/>
</dbReference>
<dbReference type="SUPFAM" id="SSF52833">
    <property type="entry name" value="Thioredoxin-like"/>
    <property type="match status" value="1"/>
</dbReference>
<name>A0A380TIA3_9ZZZZ</name>
<dbReference type="AlphaFoldDB" id="A0A380TIA3"/>
<protein>
    <submittedName>
        <fullName evidence="2">Predicted dithiol-disulfide isomerase involved in polyketide biosynthesis</fullName>
    </submittedName>
</protein>
<dbReference type="PANTHER" id="PTHR13887:SF41">
    <property type="entry name" value="THIOREDOXIN SUPERFAMILY PROTEIN"/>
    <property type="match status" value="1"/>
</dbReference>
<organism evidence="2">
    <name type="scientific">metagenome</name>
    <dbReference type="NCBI Taxonomy" id="256318"/>
    <lineage>
        <taxon>unclassified sequences</taxon>
        <taxon>metagenomes</taxon>
    </lineage>
</organism>
<dbReference type="GO" id="GO:0016491">
    <property type="term" value="F:oxidoreductase activity"/>
    <property type="evidence" value="ECO:0007669"/>
    <property type="project" value="InterPro"/>
</dbReference>
<dbReference type="InterPro" id="IPR001853">
    <property type="entry name" value="DSBA-like_thioredoxin_dom"/>
</dbReference>
<dbReference type="InterPro" id="IPR036249">
    <property type="entry name" value="Thioredoxin-like_sf"/>
</dbReference>
<dbReference type="Gene3D" id="3.40.30.10">
    <property type="entry name" value="Glutaredoxin"/>
    <property type="match status" value="1"/>
</dbReference>
<sequence>MAGNETFMLVEIIYDPSCPWCYIGKRQLDAALAARPGVRVRRRWWPFLINPDLPSAGLDRADFLTRKFGSEARVSRLYRAIAHVGRSVRIDFDFERIDRVPNSLHAHRLVCMAARAGRADAAVEALFESHFVRGLDIGNRLVLAHIGASIGLQPSAVTTYLMSDADTDLVLEENTRAQQLGINGVPAFVFAGMFVVCGAQDPKALTRMLDAARTAGAARIRPRELVR</sequence>
<dbReference type="GO" id="GO:0016853">
    <property type="term" value="F:isomerase activity"/>
    <property type="evidence" value="ECO:0007669"/>
    <property type="project" value="UniProtKB-KW"/>
</dbReference>
<gene>
    <name evidence="2" type="ORF">DF3PB_4350002</name>
</gene>